<dbReference type="PANTHER" id="PTHR37292:SF2">
    <property type="entry name" value="DUF262 DOMAIN-CONTAINING PROTEIN"/>
    <property type="match status" value="1"/>
</dbReference>
<name>A0A919H1F8_9ACTN</name>
<comment type="caution">
    <text evidence="2">The sequence shown here is derived from an EMBL/GenBank/DDBJ whole genome shotgun (WGS) entry which is preliminary data.</text>
</comment>
<keyword evidence="3" id="KW-1185">Reference proteome</keyword>
<proteinExistence type="predicted"/>
<sequence>MADEAFSIDKRPLRDLLQQVGDGRAQLPEFQRGWVWPHPNIASLLASISLGYPLGTLMTLRAGGDVRFKYRPIEGATPPPGREPESLVLDGQQRLTSLFQALKLDRAVVTQDLRKQPVSGWFYVDMAKVLDGYTDREDAIRFLPATRKVVNFRGEVLEDLSTREKEYEALLFPLNSVLDSDDWEDGFEEYWEDDRPKRRLWKDFDKAFIKPFILYHVPVIELGKATEREAVCQVFEKVNTGGVTLTVFELLTATYAADEFDLRDHWERECRAAWQAPEYRILREVSNTDFLQAVTLLATYRRSVAEAARGTEEDRLPRVGCKRKDMLALSLEDYRQHAPGVIEGFKKAAKFLHQQYFFDTKFLPYGTQLIPLAAILAATGDAAEPAGAQRKLARWYWCGVFGELYGGSTETRFSQDLHDVVQWIRGAEQEPRTVTAAQFAPGRLLTLRTRQSAAYKGIYALLLKAGAADWRTGEPVKVTDYFDEAVDIHHVFPKAWCEQNGHRPEIYNSIVNKTPLTARTNRIIGSLAPSAYLSRLAKSAESTDEVLDGHVLTHLASSELMRADDFAGFFAARKSALLAGIEAEMGKPLLAAREETAAAL</sequence>
<evidence type="ECO:0000313" key="3">
    <source>
        <dbReference type="Proteomes" id="UP000600026"/>
    </source>
</evidence>
<dbReference type="Proteomes" id="UP000600026">
    <property type="component" value="Unassembled WGS sequence"/>
</dbReference>
<dbReference type="PANTHER" id="PTHR37292">
    <property type="entry name" value="VNG6097C"/>
    <property type="match status" value="1"/>
</dbReference>
<evidence type="ECO:0000313" key="2">
    <source>
        <dbReference type="EMBL" id="GHI88737.1"/>
    </source>
</evidence>
<dbReference type="Pfam" id="PF03235">
    <property type="entry name" value="GmrSD_N"/>
    <property type="match status" value="1"/>
</dbReference>
<organism evidence="2 3">
    <name type="scientific">Streptomyces xanthophaeus</name>
    <dbReference type="NCBI Taxonomy" id="67385"/>
    <lineage>
        <taxon>Bacteria</taxon>
        <taxon>Bacillati</taxon>
        <taxon>Actinomycetota</taxon>
        <taxon>Actinomycetes</taxon>
        <taxon>Kitasatosporales</taxon>
        <taxon>Streptomycetaceae</taxon>
        <taxon>Streptomyces</taxon>
    </lineage>
</organism>
<dbReference type="RefSeq" id="WP_031141056.1">
    <property type="nucleotide sequence ID" value="NZ_BNEE01000006.1"/>
</dbReference>
<evidence type="ECO:0000259" key="1">
    <source>
        <dbReference type="Pfam" id="PF03235"/>
    </source>
</evidence>
<accession>A0A919H1F8</accession>
<protein>
    <recommendedName>
        <fullName evidence="1">GmrSD restriction endonucleases N-terminal domain-containing protein</fullName>
    </recommendedName>
</protein>
<reference evidence="2" key="1">
    <citation type="submission" date="2020-09" db="EMBL/GenBank/DDBJ databases">
        <title>Whole genome shotgun sequence of Streptomyces xanthophaeus NBRC 12829.</title>
        <authorList>
            <person name="Komaki H."/>
            <person name="Tamura T."/>
        </authorList>
    </citation>
    <scope>NUCLEOTIDE SEQUENCE</scope>
    <source>
        <strain evidence="2">NBRC 12829</strain>
    </source>
</reference>
<dbReference type="InterPro" id="IPR004919">
    <property type="entry name" value="GmrSD_N"/>
</dbReference>
<dbReference type="AlphaFoldDB" id="A0A919H1F8"/>
<dbReference type="OrthoDB" id="9787127at2"/>
<dbReference type="EMBL" id="BNEE01000006">
    <property type="protein sequence ID" value="GHI88737.1"/>
    <property type="molecule type" value="Genomic_DNA"/>
</dbReference>
<feature type="domain" description="GmrSD restriction endonucleases N-terminal" evidence="1">
    <location>
        <begin position="14"/>
        <end position="255"/>
    </location>
</feature>
<gene>
    <name evidence="2" type="ORF">Sxan_61010</name>
</gene>